<gene>
    <name evidence="1" type="ORF">METZ01_LOCUS361123</name>
</gene>
<evidence type="ECO:0000313" key="1">
    <source>
        <dbReference type="EMBL" id="SVD08269.1"/>
    </source>
</evidence>
<name>A0A382SEI3_9ZZZZ</name>
<organism evidence="1">
    <name type="scientific">marine metagenome</name>
    <dbReference type="NCBI Taxonomy" id="408172"/>
    <lineage>
        <taxon>unclassified sequences</taxon>
        <taxon>metagenomes</taxon>
        <taxon>ecological metagenomes</taxon>
    </lineage>
</organism>
<protein>
    <submittedName>
        <fullName evidence="1">Uncharacterized protein</fullName>
    </submittedName>
</protein>
<feature type="non-terminal residue" evidence="1">
    <location>
        <position position="1"/>
    </location>
</feature>
<sequence>ASNVELVGGGEASGSYQEYEVKGKSFTTVRYR</sequence>
<proteinExistence type="predicted"/>
<dbReference type="AlphaFoldDB" id="A0A382SEI3"/>
<dbReference type="EMBL" id="UINC01128488">
    <property type="protein sequence ID" value="SVD08269.1"/>
    <property type="molecule type" value="Genomic_DNA"/>
</dbReference>
<reference evidence="1" key="1">
    <citation type="submission" date="2018-05" db="EMBL/GenBank/DDBJ databases">
        <authorList>
            <person name="Lanie J.A."/>
            <person name="Ng W.-L."/>
            <person name="Kazmierczak K.M."/>
            <person name="Andrzejewski T.M."/>
            <person name="Davidsen T.M."/>
            <person name="Wayne K.J."/>
            <person name="Tettelin H."/>
            <person name="Glass J.I."/>
            <person name="Rusch D."/>
            <person name="Podicherti R."/>
            <person name="Tsui H.-C.T."/>
            <person name="Winkler M.E."/>
        </authorList>
    </citation>
    <scope>NUCLEOTIDE SEQUENCE</scope>
</reference>
<accession>A0A382SEI3</accession>